<evidence type="ECO:0000313" key="6">
    <source>
        <dbReference type="Proteomes" id="UP000494165"/>
    </source>
</evidence>
<dbReference type="EMBL" id="CADEPI010000069">
    <property type="protein sequence ID" value="CAB3372173.1"/>
    <property type="molecule type" value="Genomic_DNA"/>
</dbReference>
<dbReference type="Gene3D" id="3.40.50.300">
    <property type="entry name" value="P-loop containing nucleotide triphosphate hydrolases"/>
    <property type="match status" value="1"/>
</dbReference>
<dbReference type="Pfam" id="PF00071">
    <property type="entry name" value="Ras"/>
    <property type="match status" value="1"/>
</dbReference>
<dbReference type="Proteomes" id="UP000494165">
    <property type="component" value="Unassembled WGS sequence"/>
</dbReference>
<organism evidence="5 6">
    <name type="scientific">Cloeon dipterum</name>
    <dbReference type="NCBI Taxonomy" id="197152"/>
    <lineage>
        <taxon>Eukaryota</taxon>
        <taxon>Metazoa</taxon>
        <taxon>Ecdysozoa</taxon>
        <taxon>Arthropoda</taxon>
        <taxon>Hexapoda</taxon>
        <taxon>Insecta</taxon>
        <taxon>Pterygota</taxon>
        <taxon>Palaeoptera</taxon>
        <taxon>Ephemeroptera</taxon>
        <taxon>Pisciforma</taxon>
        <taxon>Baetidae</taxon>
        <taxon>Cloeon</taxon>
    </lineage>
</organism>
<dbReference type="InterPro" id="IPR027417">
    <property type="entry name" value="P-loop_NTPase"/>
</dbReference>
<keyword evidence="6" id="KW-1185">Reference proteome</keyword>
<dbReference type="PANTHER" id="PTHR45704">
    <property type="entry name" value="RAS-LIKE FAMILY MEMBER 11"/>
    <property type="match status" value="1"/>
</dbReference>
<dbReference type="EC" id="3.6.5.2" evidence="2"/>
<sequence>MKSESKGGTKQRNFRIAVLGHSNVGKSALTVRYLTRRFIGEYHSNSDLLYRQTVNVQNSQLDVEIVDVSGETRDCEFPADLVQWADVCILVYAVNDRASFETARRLLERLSLERKSRSKDEERPVFALIGNKADLEHFRVVAKSEGCESAAEHNCYFAELSVAEDCDEVIKVFETILVRCRTPTSPSGSLKKEPYFGSTENKSGFTIRKFSVTKILSSLLAKATSNNSSSNSNGGAATSNGTMVVCQPSDLHRNKLVQRRLASH</sequence>
<gene>
    <name evidence="5" type="ORF">CLODIP_2_CD15397</name>
</gene>
<dbReference type="NCBIfam" id="TIGR00231">
    <property type="entry name" value="small_GTP"/>
    <property type="match status" value="1"/>
</dbReference>
<dbReference type="GO" id="GO:0003925">
    <property type="term" value="F:G protein activity"/>
    <property type="evidence" value="ECO:0007669"/>
    <property type="project" value="UniProtKB-EC"/>
</dbReference>
<proteinExistence type="inferred from homology"/>
<dbReference type="InterPro" id="IPR005225">
    <property type="entry name" value="Small_GTP-bd"/>
</dbReference>
<dbReference type="PRINTS" id="PR00449">
    <property type="entry name" value="RASTRNSFRMNG"/>
</dbReference>
<protein>
    <recommendedName>
        <fullName evidence="2">small monomeric GTPase</fullName>
        <ecNumber evidence="2">3.6.5.2</ecNumber>
    </recommendedName>
</protein>
<comment type="similarity">
    <text evidence="1">Belongs to the small GTPase superfamily. Ras family.</text>
</comment>
<dbReference type="SMART" id="SM00173">
    <property type="entry name" value="RAS"/>
    <property type="match status" value="1"/>
</dbReference>
<dbReference type="GO" id="GO:0005525">
    <property type="term" value="F:GTP binding"/>
    <property type="evidence" value="ECO:0007669"/>
    <property type="project" value="InterPro"/>
</dbReference>
<keyword evidence="3" id="KW-0378">Hydrolase</keyword>
<dbReference type="OrthoDB" id="18798at2759"/>
<comment type="caution">
    <text evidence="5">The sequence shown here is derived from an EMBL/GenBank/DDBJ whole genome shotgun (WGS) entry which is preliminary data.</text>
</comment>
<evidence type="ECO:0000256" key="2">
    <source>
        <dbReference type="ARBA" id="ARBA00011984"/>
    </source>
</evidence>
<name>A0A8S1CKU4_9INSE</name>
<evidence type="ECO:0000256" key="1">
    <source>
        <dbReference type="ARBA" id="ARBA00008344"/>
    </source>
</evidence>
<dbReference type="InterPro" id="IPR001806">
    <property type="entry name" value="Small_GTPase"/>
</dbReference>
<dbReference type="SMART" id="SM00175">
    <property type="entry name" value="RAB"/>
    <property type="match status" value="1"/>
</dbReference>
<evidence type="ECO:0000256" key="4">
    <source>
        <dbReference type="ARBA" id="ARBA00048098"/>
    </source>
</evidence>
<reference evidence="5 6" key="1">
    <citation type="submission" date="2020-04" db="EMBL/GenBank/DDBJ databases">
        <authorList>
            <person name="Alioto T."/>
            <person name="Alioto T."/>
            <person name="Gomez Garrido J."/>
        </authorList>
    </citation>
    <scope>NUCLEOTIDE SEQUENCE [LARGE SCALE GENOMIC DNA]</scope>
</reference>
<dbReference type="InterPro" id="IPR051065">
    <property type="entry name" value="Ras-related_GTPase"/>
</dbReference>
<evidence type="ECO:0000313" key="5">
    <source>
        <dbReference type="EMBL" id="CAB3372173.1"/>
    </source>
</evidence>
<accession>A0A8S1CKU4</accession>
<dbReference type="AlphaFoldDB" id="A0A8S1CKU4"/>
<dbReference type="PROSITE" id="PS51421">
    <property type="entry name" value="RAS"/>
    <property type="match status" value="1"/>
</dbReference>
<dbReference type="SUPFAM" id="SSF52540">
    <property type="entry name" value="P-loop containing nucleoside triphosphate hydrolases"/>
    <property type="match status" value="1"/>
</dbReference>
<dbReference type="PROSITE" id="PS51419">
    <property type="entry name" value="RAB"/>
    <property type="match status" value="1"/>
</dbReference>
<comment type="catalytic activity">
    <reaction evidence="4">
        <text>GTP + H2O = GDP + phosphate + H(+)</text>
        <dbReference type="Rhea" id="RHEA:19669"/>
        <dbReference type="ChEBI" id="CHEBI:15377"/>
        <dbReference type="ChEBI" id="CHEBI:15378"/>
        <dbReference type="ChEBI" id="CHEBI:37565"/>
        <dbReference type="ChEBI" id="CHEBI:43474"/>
        <dbReference type="ChEBI" id="CHEBI:58189"/>
        <dbReference type="EC" id="3.6.5.2"/>
    </reaction>
</comment>
<evidence type="ECO:0000256" key="3">
    <source>
        <dbReference type="ARBA" id="ARBA00022801"/>
    </source>
</evidence>